<reference evidence="13" key="1">
    <citation type="submission" date="2014-03" db="EMBL/GenBank/DDBJ databases">
        <title>The sialotranscriptome of Amblyomma triste, Amblyomma parvum and Amblyomma cajennense ticks, uncovered by 454-based RNA-seq.</title>
        <authorList>
            <person name="Garcia G.R."/>
            <person name="Gardinassi L.G."/>
            <person name="Ribeiro J.M."/>
            <person name="Anatriello E."/>
            <person name="Ferreira B.R."/>
            <person name="Moreira H.N."/>
            <person name="Mafra C."/>
            <person name="Olegario M.M."/>
            <person name="Szabo P.J."/>
            <person name="Miranda-Santos I.K."/>
            <person name="Maruyama S.R."/>
        </authorList>
    </citation>
    <scope>NUCLEOTIDE SEQUENCE</scope>
    <source>
        <strain evidence="13">Uberlandia</strain>
        <tissue evidence="13">Salivary glands</tissue>
    </source>
</reference>
<evidence type="ECO:0000256" key="2">
    <source>
        <dbReference type="ARBA" id="ARBA00001946"/>
    </source>
</evidence>
<dbReference type="PANTHER" id="PTHR12320:SF1">
    <property type="entry name" value="PROTEIN PHOSPHATASE PTC7 HOMOLOG"/>
    <property type="match status" value="1"/>
</dbReference>
<dbReference type="Pfam" id="PF13672">
    <property type="entry name" value="PP2C_2"/>
    <property type="match status" value="1"/>
</dbReference>
<keyword evidence="5 11" id="KW-0378">Hydrolase</keyword>
<evidence type="ECO:0000256" key="10">
    <source>
        <dbReference type="ARBA" id="ARBA00048336"/>
    </source>
</evidence>
<keyword evidence="4 11" id="KW-0479">Metal-binding</keyword>
<dbReference type="EMBL" id="GBBK01001794">
    <property type="protein sequence ID" value="JAC22688.1"/>
    <property type="molecule type" value="mRNA"/>
</dbReference>
<dbReference type="GO" id="GO:0004722">
    <property type="term" value="F:protein serine/threonine phosphatase activity"/>
    <property type="evidence" value="ECO:0007669"/>
    <property type="project" value="UniProtKB-EC"/>
</dbReference>
<comment type="catalytic activity">
    <reaction evidence="10 11">
        <text>O-phospho-L-threonyl-[protein] + H2O = L-threonyl-[protein] + phosphate</text>
        <dbReference type="Rhea" id="RHEA:47004"/>
        <dbReference type="Rhea" id="RHEA-COMP:11060"/>
        <dbReference type="Rhea" id="RHEA-COMP:11605"/>
        <dbReference type="ChEBI" id="CHEBI:15377"/>
        <dbReference type="ChEBI" id="CHEBI:30013"/>
        <dbReference type="ChEBI" id="CHEBI:43474"/>
        <dbReference type="ChEBI" id="CHEBI:61977"/>
        <dbReference type="EC" id="3.1.3.16"/>
    </reaction>
</comment>
<dbReference type="AlphaFoldDB" id="A0A023FPU0"/>
<dbReference type="GO" id="GO:0005739">
    <property type="term" value="C:mitochondrion"/>
    <property type="evidence" value="ECO:0007669"/>
    <property type="project" value="TreeGrafter"/>
</dbReference>
<evidence type="ECO:0000313" key="13">
    <source>
        <dbReference type="EMBL" id="JAC22688.1"/>
    </source>
</evidence>
<dbReference type="SMART" id="SM00332">
    <property type="entry name" value="PP2Cc"/>
    <property type="match status" value="1"/>
</dbReference>
<comment type="cofactor">
    <cofactor evidence="1 11">
        <name>Mn(2+)</name>
        <dbReference type="ChEBI" id="CHEBI:29035"/>
    </cofactor>
</comment>
<comment type="similarity">
    <text evidence="3 11">Belongs to the PP2C family.</text>
</comment>
<keyword evidence="7 11" id="KW-0904">Protein phosphatase</keyword>
<evidence type="ECO:0000259" key="12">
    <source>
        <dbReference type="PROSITE" id="PS51746"/>
    </source>
</evidence>
<dbReference type="SUPFAM" id="SSF81606">
    <property type="entry name" value="PP2C-like"/>
    <property type="match status" value="1"/>
</dbReference>
<evidence type="ECO:0000256" key="7">
    <source>
        <dbReference type="ARBA" id="ARBA00022912"/>
    </source>
</evidence>
<dbReference type="InterPro" id="IPR039123">
    <property type="entry name" value="PPTC7"/>
</dbReference>
<evidence type="ECO:0000256" key="1">
    <source>
        <dbReference type="ARBA" id="ARBA00001936"/>
    </source>
</evidence>
<dbReference type="SMART" id="SM00331">
    <property type="entry name" value="PP2C_SIG"/>
    <property type="match status" value="1"/>
</dbReference>
<evidence type="ECO:0000256" key="11">
    <source>
        <dbReference type="RuleBase" id="RU366020"/>
    </source>
</evidence>
<evidence type="ECO:0000256" key="6">
    <source>
        <dbReference type="ARBA" id="ARBA00022842"/>
    </source>
</evidence>
<feature type="domain" description="PPM-type phosphatase" evidence="12">
    <location>
        <begin position="46"/>
        <end position="306"/>
    </location>
</feature>
<dbReference type="PROSITE" id="PS51746">
    <property type="entry name" value="PPM_2"/>
    <property type="match status" value="1"/>
</dbReference>
<evidence type="ECO:0000256" key="5">
    <source>
        <dbReference type="ARBA" id="ARBA00022801"/>
    </source>
</evidence>
<comment type="catalytic activity">
    <reaction evidence="9 11">
        <text>O-phospho-L-seryl-[protein] + H2O = L-seryl-[protein] + phosphate</text>
        <dbReference type="Rhea" id="RHEA:20629"/>
        <dbReference type="Rhea" id="RHEA-COMP:9863"/>
        <dbReference type="Rhea" id="RHEA-COMP:11604"/>
        <dbReference type="ChEBI" id="CHEBI:15377"/>
        <dbReference type="ChEBI" id="CHEBI:29999"/>
        <dbReference type="ChEBI" id="CHEBI:43474"/>
        <dbReference type="ChEBI" id="CHEBI:83421"/>
        <dbReference type="EC" id="3.1.3.16"/>
    </reaction>
</comment>
<dbReference type="EC" id="3.1.3.16" evidence="11"/>
<evidence type="ECO:0000256" key="8">
    <source>
        <dbReference type="ARBA" id="ARBA00023211"/>
    </source>
</evidence>
<dbReference type="InterPro" id="IPR001932">
    <property type="entry name" value="PPM-type_phosphatase-like_dom"/>
</dbReference>
<comment type="cofactor">
    <cofactor evidence="2 11">
        <name>Mg(2+)</name>
        <dbReference type="ChEBI" id="CHEBI:18420"/>
    </cofactor>
</comment>
<evidence type="ECO:0000256" key="4">
    <source>
        <dbReference type="ARBA" id="ARBA00022723"/>
    </source>
</evidence>
<proteinExistence type="evidence at transcript level"/>
<dbReference type="FunFam" id="3.60.40.10:FF:000009">
    <property type="entry name" value="Blast:Protein phosphatase PTC7 homolog"/>
    <property type="match status" value="1"/>
</dbReference>
<dbReference type="GO" id="GO:0046872">
    <property type="term" value="F:metal ion binding"/>
    <property type="evidence" value="ECO:0007669"/>
    <property type="project" value="UniProtKB-UniRule"/>
</dbReference>
<keyword evidence="6 11" id="KW-0460">Magnesium</keyword>
<evidence type="ECO:0000256" key="3">
    <source>
        <dbReference type="ARBA" id="ARBA00006702"/>
    </source>
</evidence>
<dbReference type="Gene3D" id="3.60.40.10">
    <property type="entry name" value="PPM-type phosphatase domain"/>
    <property type="match status" value="1"/>
</dbReference>
<accession>A0A023FPU0</accession>
<organism evidence="13">
    <name type="scientific">Amblyomma cajennense</name>
    <name type="common">Cayenne tick</name>
    <name type="synonym">Acarus cajennensis</name>
    <dbReference type="NCBI Taxonomy" id="34607"/>
    <lineage>
        <taxon>Eukaryota</taxon>
        <taxon>Metazoa</taxon>
        <taxon>Ecdysozoa</taxon>
        <taxon>Arthropoda</taxon>
        <taxon>Chelicerata</taxon>
        <taxon>Arachnida</taxon>
        <taxon>Acari</taxon>
        <taxon>Parasitiformes</taxon>
        <taxon>Ixodida</taxon>
        <taxon>Ixodoidea</taxon>
        <taxon>Ixodidae</taxon>
        <taxon>Amblyomminae</taxon>
        <taxon>Amblyomma</taxon>
    </lineage>
</organism>
<protein>
    <recommendedName>
        <fullName evidence="11">Protein phosphatase</fullName>
        <ecNumber evidence="11">3.1.3.16</ecNumber>
    </recommendedName>
</protein>
<keyword evidence="8 11" id="KW-0464">Manganese</keyword>
<dbReference type="InterPro" id="IPR036457">
    <property type="entry name" value="PPM-type-like_dom_sf"/>
</dbReference>
<name>A0A023FPU0_AMBCJ</name>
<evidence type="ECO:0000256" key="9">
    <source>
        <dbReference type="ARBA" id="ARBA00047761"/>
    </source>
</evidence>
<dbReference type="PANTHER" id="PTHR12320">
    <property type="entry name" value="PROTEIN PHOSPHATASE 2C"/>
    <property type="match status" value="1"/>
</dbReference>
<sequence length="330" mass="36046">MQSVLMYGRILTRALANSVFSYSTCTTSSDAKYAWAKGDLGLQTVTCGFPKERNRFSIGLGRGQFGDDACFAAKYKSFDVLGVADGVGGWRTYGVDPSLFSTALMRNCERVVHSGRFKPNSPASIIASSYYELLENKKHIIGSSTACVLVLNCVERILYSANLGDSGFLVVRRGQVVHRSQEQQHYFNTPFQLCLPPPGVSQFVLSDSPESAETSSFPVQEGDLILMATDGLFDNLPENMIVNELAQLRDTSLDSIQQTVNSLALQARRLAFDEAHLSPFSLRARDNGIDTIGGKPDDITILLASVTSKQGHSRETLKTNVARNTSLDHG</sequence>